<dbReference type="GO" id="GO:0005634">
    <property type="term" value="C:nucleus"/>
    <property type="evidence" value="ECO:0007669"/>
    <property type="project" value="TreeGrafter"/>
</dbReference>
<dbReference type="VEuPathDB" id="TriTrypDB:LDHU3_28.2680"/>
<gene>
    <name evidence="4" type="ORF">CGC20_13135</name>
</gene>
<feature type="region of interest" description="Disordered" evidence="2">
    <location>
        <begin position="331"/>
        <end position="383"/>
    </location>
</feature>
<feature type="region of interest" description="Disordered" evidence="2">
    <location>
        <begin position="771"/>
        <end position="800"/>
    </location>
</feature>
<dbReference type="Pfam" id="PF13862">
    <property type="entry name" value="BCCIP"/>
    <property type="match status" value="1"/>
</dbReference>
<feature type="region of interest" description="Disordered" evidence="2">
    <location>
        <begin position="652"/>
        <end position="700"/>
    </location>
</feature>
<dbReference type="PROSITE" id="PS50076">
    <property type="entry name" value="DNAJ_2"/>
    <property type="match status" value="1"/>
</dbReference>
<reference evidence="5" key="1">
    <citation type="submission" date="2019-02" db="EMBL/GenBank/DDBJ databases">
        <title>FDA dAtabase for Regulatory Grade micrObial Sequences (FDA-ARGOS): Supporting development and validation of Infectious Disease Dx tests.</title>
        <authorList>
            <person name="Duncan R."/>
            <person name="Fisher C."/>
            <person name="Tallon L."/>
            <person name="Sadzewicz L."/>
            <person name="Sengamalay N."/>
            <person name="Ott S."/>
            <person name="Godinez A."/>
            <person name="Nagaraj S."/>
            <person name="Vavikolanu K."/>
            <person name="Vyas G."/>
            <person name="Nadendla S."/>
            <person name="Aluvathingal J."/>
            <person name="Sichtig H."/>
        </authorList>
    </citation>
    <scope>NUCLEOTIDE SEQUENCE [LARGE SCALE GENOMIC DNA]</scope>
    <source>
        <strain evidence="5">FDAARGOS_360</strain>
    </source>
</reference>
<feature type="compositionally biased region" description="Gly residues" evidence="2">
    <location>
        <begin position="336"/>
        <end position="347"/>
    </location>
</feature>
<dbReference type="AlphaFoldDB" id="A0A504WUR2"/>
<dbReference type="PANTHER" id="PTHR13261:SF0">
    <property type="entry name" value="BRCA2 AND CDKN1A-INTERACTING PROTEIN"/>
    <property type="match status" value="1"/>
</dbReference>
<dbReference type="InterPro" id="IPR025602">
    <property type="entry name" value="BCP1_family"/>
</dbReference>
<accession>A0A504WUR2</accession>
<protein>
    <submittedName>
        <fullName evidence="4">p21-C-terminal region-binding family protein</fullName>
    </submittedName>
</protein>
<comment type="similarity">
    <text evidence="1">Belongs to the BCP1 family.</text>
</comment>
<dbReference type="InterPro" id="IPR001623">
    <property type="entry name" value="DnaJ_domain"/>
</dbReference>
<feature type="compositionally biased region" description="Basic and acidic residues" evidence="2">
    <location>
        <begin position="567"/>
        <end position="582"/>
    </location>
</feature>
<feature type="compositionally biased region" description="Basic residues" evidence="2">
    <location>
        <begin position="353"/>
        <end position="366"/>
    </location>
</feature>
<dbReference type="VEuPathDB" id="TriTrypDB:LdCL_280025400"/>
<dbReference type="PANTHER" id="PTHR13261">
    <property type="entry name" value="BRCA2 AND CDKN1A INTERACTING PROTEIN"/>
    <property type="match status" value="1"/>
</dbReference>
<feature type="region of interest" description="Disordered" evidence="2">
    <location>
        <begin position="559"/>
        <end position="582"/>
    </location>
</feature>
<dbReference type="SUPFAM" id="SSF46565">
    <property type="entry name" value="Chaperone J-domain"/>
    <property type="match status" value="1"/>
</dbReference>
<dbReference type="VEuPathDB" id="TriTrypDB:LdCL_280025200"/>
<proteinExistence type="inferred from homology"/>
<dbReference type="Pfam" id="PF00226">
    <property type="entry name" value="DnaJ"/>
    <property type="match status" value="1"/>
</dbReference>
<name>A0A504WUR2_LEIDO</name>
<feature type="region of interest" description="Disordered" evidence="2">
    <location>
        <begin position="35"/>
        <end position="55"/>
    </location>
</feature>
<dbReference type="VEuPathDB" id="TriTrypDB:LdBPK_282020.1"/>
<organism evidence="4 5">
    <name type="scientific">Leishmania donovani</name>
    <dbReference type="NCBI Taxonomy" id="5661"/>
    <lineage>
        <taxon>Eukaryota</taxon>
        <taxon>Discoba</taxon>
        <taxon>Euglenozoa</taxon>
        <taxon>Kinetoplastea</taxon>
        <taxon>Metakinetoplastina</taxon>
        <taxon>Trypanosomatida</taxon>
        <taxon>Trypanosomatidae</taxon>
        <taxon>Leishmaniinae</taxon>
        <taxon>Leishmania</taxon>
    </lineage>
</organism>
<dbReference type="InterPro" id="IPR036869">
    <property type="entry name" value="J_dom_sf"/>
</dbReference>
<evidence type="ECO:0000313" key="5">
    <source>
        <dbReference type="Proteomes" id="UP000318821"/>
    </source>
</evidence>
<dbReference type="EMBL" id="RHLD01000012">
    <property type="protein sequence ID" value="TPP40442.1"/>
    <property type="molecule type" value="Genomic_DNA"/>
</dbReference>
<feature type="region of interest" description="Disordered" evidence="2">
    <location>
        <begin position="709"/>
        <end position="728"/>
    </location>
</feature>
<feature type="domain" description="J" evidence="3">
    <location>
        <begin position="491"/>
        <end position="566"/>
    </location>
</feature>
<dbReference type="VEuPathDB" id="TriTrypDB:LdCL_280025300"/>
<dbReference type="CDD" id="cd06257">
    <property type="entry name" value="DnaJ"/>
    <property type="match status" value="1"/>
</dbReference>
<evidence type="ECO:0000313" key="4">
    <source>
        <dbReference type="EMBL" id="TPP40442.1"/>
    </source>
</evidence>
<dbReference type="Gene3D" id="1.10.287.110">
    <property type="entry name" value="DnaJ domain"/>
    <property type="match status" value="1"/>
</dbReference>
<feature type="region of interest" description="Disordered" evidence="2">
    <location>
        <begin position="132"/>
        <end position="160"/>
    </location>
</feature>
<comment type="caution">
    <text evidence="4">The sequence shown here is derived from an EMBL/GenBank/DDBJ whole genome shotgun (WGS) entry which is preliminary data.</text>
</comment>
<dbReference type="SMART" id="SM00271">
    <property type="entry name" value="DnaJ"/>
    <property type="match status" value="1"/>
</dbReference>
<dbReference type="VEuPathDB" id="TriTrypDB:LdBPK_282030.1"/>
<evidence type="ECO:0000256" key="1">
    <source>
        <dbReference type="ARBA" id="ARBA00006781"/>
    </source>
</evidence>
<sequence length="960" mass="103408">MPKRHRQPEPIDIESTFRHRSNHECYDKRLLSTSSAAATSAAAGTERADSVYSPGEIELAEKTRKRAKDLPATPESLVRHRRQLEAHAKRRRISFDKDGQPVDDDNVSGEAALRAQQRRPVLLPVKVSFPSLPGRASSAASNGLDLASHDEGKDDDDDIDFSSNDTLEMTFCPDRMNEVDRDELGLALYESPFTSVVRLQNNGEDTTGEEEQEFYGLSSVLDAAPGIPPTDILTSVVDGGPAVSSRAKCLLLISEYIRNIPLELTVQILEDVLDRLDAAGQQEKKKIQVQTAGEAMATHEHPIFATHPSMLAVLAKVQRATDAPVTLPKHAVPFSSGGGSEGAGSGGDAAAAAHRKHHNGGSRNTKKGSDGASGSVSGGAMGAPNSPLDLTHYIFWREEDNILYEFRDKRVATLVYRCRPQYDGQPAHEIPLSILFVLQYGAARQAVDEMRRRQTVNAAEIVECVLLIWRDVSAAAARRHAPSHPAVMHPAALRIFGHDSLQSAAMLRRRYRQLAIRVHPDKNTSSRASEAFQLLQSCFEYLVSSREARGIGGVDVGGQTAFQRTADPSRPEKGDAFRRGDTANGEDAKAVFADSPTHRRRCHSWEGPPDVFATSAGTTAAAAVPAPNVFDHSSSDPAVPPPPVFDAHPAFKAGSTGAAQPRIRRRASTGGCTSFAGTASDFGPAPPLVFEPASSTPTDTSARAVIARQAGVAKQHSSKQQRSARQPELPTLAELLARLDADDDEDEGGSENTTAAVNFSAPPARLWLSTAHPAASHSRSNTSDSADLESSGAPVNHRTSMTADPVHLDMSCATSVSSAPSSTPSTLEAFYSALQEELAPFAAFARQFQDANVTPSFQQIVDMNWASWTQQLFEFLEAKTGACGGLLHMCFFCYPATVSYGMVSDNTSKISGGSRMTAQGLAGNLHKEDVAVHFNEVHRLNAPEPDVRKCTPAAWPAYEE</sequence>
<dbReference type="Proteomes" id="UP000318821">
    <property type="component" value="Unassembled WGS sequence"/>
</dbReference>
<evidence type="ECO:0000256" key="2">
    <source>
        <dbReference type="SAM" id="MobiDB-lite"/>
    </source>
</evidence>
<evidence type="ECO:0000259" key="3">
    <source>
        <dbReference type="PROSITE" id="PS50076"/>
    </source>
</evidence>